<keyword evidence="2 6" id="KW-0349">Heme</keyword>
<dbReference type="CDD" id="cd00146">
    <property type="entry name" value="PKD"/>
    <property type="match status" value="1"/>
</dbReference>
<dbReference type="SUPFAM" id="SSF101898">
    <property type="entry name" value="NHL repeat"/>
    <property type="match status" value="1"/>
</dbReference>
<dbReference type="Gene3D" id="3.40.50.880">
    <property type="match status" value="1"/>
</dbReference>
<evidence type="ECO:0000313" key="11">
    <source>
        <dbReference type="Proteomes" id="UP001165366"/>
    </source>
</evidence>
<comment type="caution">
    <text evidence="10">The sequence shown here is derived from an EMBL/GenBank/DDBJ whole genome shotgun (WGS) entry which is preliminary data.</text>
</comment>
<reference evidence="10" key="1">
    <citation type="submission" date="2022-01" db="EMBL/GenBank/DDBJ databases">
        <authorList>
            <person name="Wang Y."/>
        </authorList>
    </citation>
    <scope>NUCLEOTIDE SEQUENCE</scope>
    <source>
        <strain evidence="10">WB101</strain>
    </source>
</reference>
<evidence type="ECO:0000256" key="5">
    <source>
        <dbReference type="ARBA" id="ARBA00023004"/>
    </source>
</evidence>
<evidence type="ECO:0000259" key="8">
    <source>
        <dbReference type="PROSITE" id="PS50093"/>
    </source>
</evidence>
<reference evidence="10" key="2">
    <citation type="submission" date="2024-05" db="EMBL/GenBank/DDBJ databases">
        <title>Rhodohalobacter halophilus gen. nov., sp. nov., a moderately halophilic member of the family Balneolaceae.</title>
        <authorList>
            <person name="Xia J."/>
        </authorList>
    </citation>
    <scope>NUCLEOTIDE SEQUENCE</scope>
    <source>
        <strain evidence="10">WB101</strain>
    </source>
</reference>
<feature type="chain" id="PRO_5046112728" evidence="7">
    <location>
        <begin position="24"/>
        <end position="1151"/>
    </location>
</feature>
<dbReference type="InterPro" id="IPR009056">
    <property type="entry name" value="Cyt_c-like_dom"/>
</dbReference>
<dbReference type="Pfam" id="PF06283">
    <property type="entry name" value="ThuA"/>
    <property type="match status" value="1"/>
</dbReference>
<evidence type="ECO:0000256" key="7">
    <source>
        <dbReference type="SAM" id="SignalP"/>
    </source>
</evidence>
<keyword evidence="5 6" id="KW-0408">Iron</keyword>
<keyword evidence="7" id="KW-0732">Signal</keyword>
<dbReference type="PROSITE" id="PS51007">
    <property type="entry name" value="CYTC"/>
    <property type="match status" value="1"/>
</dbReference>
<dbReference type="SUPFAM" id="SSF50952">
    <property type="entry name" value="Soluble quinoprotein glucose dehydrogenase"/>
    <property type="match status" value="1"/>
</dbReference>
<dbReference type="InterPro" id="IPR011042">
    <property type="entry name" value="6-blade_b-propeller_TolB-like"/>
</dbReference>
<dbReference type="Gene3D" id="2.120.10.30">
    <property type="entry name" value="TolB, C-terminal domain"/>
    <property type="match status" value="1"/>
</dbReference>
<dbReference type="InterPro" id="IPR011041">
    <property type="entry name" value="Quinoprot_gluc/sorb_DH_b-prop"/>
</dbReference>
<feature type="domain" description="PKD" evidence="8">
    <location>
        <begin position="730"/>
        <end position="792"/>
    </location>
</feature>
<dbReference type="Gene3D" id="1.10.760.10">
    <property type="entry name" value="Cytochrome c-like domain"/>
    <property type="match status" value="1"/>
</dbReference>
<dbReference type="Proteomes" id="UP001165366">
    <property type="component" value="Unassembled WGS sequence"/>
</dbReference>
<dbReference type="InterPro" id="IPR000601">
    <property type="entry name" value="PKD_dom"/>
</dbReference>
<dbReference type="Pfam" id="PF07995">
    <property type="entry name" value="GSDH"/>
    <property type="match status" value="1"/>
</dbReference>
<dbReference type="InterPro" id="IPR022409">
    <property type="entry name" value="PKD/Chitinase_dom"/>
</dbReference>
<evidence type="ECO:0000256" key="6">
    <source>
        <dbReference type="PROSITE-ProRule" id="PRU00433"/>
    </source>
</evidence>
<dbReference type="InterPro" id="IPR029062">
    <property type="entry name" value="Class_I_gatase-like"/>
</dbReference>
<dbReference type="RefSeq" id="WP_237855112.1">
    <property type="nucleotide sequence ID" value="NZ_JAKLWS010000020.1"/>
</dbReference>
<dbReference type="SMART" id="SM00089">
    <property type="entry name" value="PKD"/>
    <property type="match status" value="1"/>
</dbReference>
<dbReference type="InterPro" id="IPR012938">
    <property type="entry name" value="Glc/Sorbosone_DH"/>
</dbReference>
<feature type="domain" description="Cytochrome c" evidence="9">
    <location>
        <begin position="862"/>
        <end position="957"/>
    </location>
</feature>
<dbReference type="InterPro" id="IPR035986">
    <property type="entry name" value="PKD_dom_sf"/>
</dbReference>
<proteinExistence type="predicted"/>
<dbReference type="Pfam" id="PF00034">
    <property type="entry name" value="Cytochrom_C"/>
    <property type="match status" value="1"/>
</dbReference>
<evidence type="ECO:0000313" key="10">
    <source>
        <dbReference type="EMBL" id="MCG2589752.1"/>
    </source>
</evidence>
<gene>
    <name evidence="10" type="ORF">L6773_14320</name>
</gene>
<evidence type="ECO:0000256" key="3">
    <source>
        <dbReference type="ARBA" id="ARBA00022723"/>
    </source>
</evidence>
<dbReference type="InterPro" id="IPR013783">
    <property type="entry name" value="Ig-like_fold"/>
</dbReference>
<evidence type="ECO:0000256" key="1">
    <source>
        <dbReference type="ARBA" id="ARBA00022448"/>
    </source>
</evidence>
<dbReference type="PANTHER" id="PTHR40469:SF2">
    <property type="entry name" value="GALACTOSE-BINDING DOMAIN-LIKE SUPERFAMILY PROTEIN"/>
    <property type="match status" value="1"/>
</dbReference>
<keyword evidence="3 6" id="KW-0479">Metal-binding</keyword>
<name>A0ABS9KFX8_9BACT</name>
<dbReference type="PRINTS" id="PR00606">
    <property type="entry name" value="CYTCHROMECID"/>
</dbReference>
<dbReference type="Pfam" id="PF00801">
    <property type="entry name" value="PKD"/>
    <property type="match status" value="1"/>
</dbReference>
<dbReference type="Gene3D" id="2.60.40.10">
    <property type="entry name" value="Immunoglobulins"/>
    <property type="match status" value="1"/>
</dbReference>
<dbReference type="PROSITE" id="PS50093">
    <property type="entry name" value="PKD"/>
    <property type="match status" value="1"/>
</dbReference>
<evidence type="ECO:0000259" key="9">
    <source>
        <dbReference type="PROSITE" id="PS51007"/>
    </source>
</evidence>
<dbReference type="InterPro" id="IPR029010">
    <property type="entry name" value="ThuA-like"/>
</dbReference>
<keyword evidence="4" id="KW-0249">Electron transport</keyword>
<dbReference type="EMBL" id="JAKLWS010000020">
    <property type="protein sequence ID" value="MCG2589752.1"/>
    <property type="molecule type" value="Genomic_DNA"/>
</dbReference>
<keyword evidence="1" id="KW-0813">Transport</keyword>
<dbReference type="PANTHER" id="PTHR40469">
    <property type="entry name" value="SECRETED GLYCOSYL HYDROLASE"/>
    <property type="match status" value="1"/>
</dbReference>
<dbReference type="InterPro" id="IPR036909">
    <property type="entry name" value="Cyt_c-like_dom_sf"/>
</dbReference>
<dbReference type="SUPFAM" id="SSF46626">
    <property type="entry name" value="Cytochrome c"/>
    <property type="match status" value="1"/>
</dbReference>
<keyword evidence="11" id="KW-1185">Reference proteome</keyword>
<dbReference type="SUPFAM" id="SSF52317">
    <property type="entry name" value="Class I glutamine amidotransferase-like"/>
    <property type="match status" value="1"/>
</dbReference>
<evidence type="ECO:0000256" key="4">
    <source>
        <dbReference type="ARBA" id="ARBA00022982"/>
    </source>
</evidence>
<accession>A0ABS9KFX8</accession>
<dbReference type="PROSITE" id="PS51257">
    <property type="entry name" value="PROKAR_LIPOPROTEIN"/>
    <property type="match status" value="1"/>
</dbReference>
<dbReference type="SUPFAM" id="SSF49299">
    <property type="entry name" value="PKD domain"/>
    <property type="match status" value="1"/>
</dbReference>
<organism evidence="10 11">
    <name type="scientific">Rhodohalobacter sulfatireducens</name>
    <dbReference type="NCBI Taxonomy" id="2911366"/>
    <lineage>
        <taxon>Bacteria</taxon>
        <taxon>Pseudomonadati</taxon>
        <taxon>Balneolota</taxon>
        <taxon>Balneolia</taxon>
        <taxon>Balneolales</taxon>
        <taxon>Balneolaceae</taxon>
        <taxon>Rhodohalobacter</taxon>
    </lineage>
</organism>
<feature type="signal peptide" evidence="7">
    <location>
        <begin position="1"/>
        <end position="23"/>
    </location>
</feature>
<evidence type="ECO:0000256" key="2">
    <source>
        <dbReference type="ARBA" id="ARBA00022617"/>
    </source>
</evidence>
<dbReference type="InterPro" id="IPR002324">
    <property type="entry name" value="Cyt_c_ID"/>
</dbReference>
<protein>
    <submittedName>
        <fullName evidence="10">ThuA domain-containing protein</fullName>
    </submittedName>
</protein>
<sequence>MKFYLRSVQAICLVVVTAFIFQACSNKRSGSPKVLVFSKTAGYYHQSIPDGIRAIQQLGDENGFEVDTTTNSAMFTEDSLEQYSAVVFLSTTGDVLDHDQEADFERYIQSGGGYVGIHAAADTEYRWGWYGRMVGGYFLDHPGINDPHPNVQEGTLHVEDATHSSTEFLPEDWTRTDEWYSYKNVNEEVNVLLSLDEDSYQGGADMGFHPMAWYHNYDGGRVFYTGLGHTSESFTEDLFLKHVLAGIQYAIGENELLDYDEATTKRRPAENRFTKTPIVQGEFYEPTEMTILPNLDVLIAQRRGEILYFNHQDSSLSTAAELDVYHHSDAEGVNAEEGLMGIQADPNFEENNHVFVFYSPADTSVNRLSRFVFDGEKLDMETETTVLEFYSQRDICCHTGGSIVFDSDGLLYVSTGDNSTPFNQQDSEYVLNGYAPIDNRSGYEQYNAMRTSGNPNDLRGKIIRIRVNEDGSYNIPEGNLYPEGQEGTKPEIYVQGNRNPYRISVDQKTNYLYWGEVGPDASNDSLQTRGPRGYDEVNQAREAGNFGWPMFVGDNYPYVRFNYATGESGEAFDPVNPVNDYELNTGVEQLPPAQPAFIWYPYGTSEEFGDMGSGGRNAMAGPVFYSDLYPEDTRMPDYYDGKLFIYDWVRGWIKAVTMWPNGDFSKIEPFMPSTELNSLIDMEIGPDGRLYLLEYGSGWFSKNPDAGLSRVDFNAGNRPPVVGDILVDKTSGTLPLTVNVSAAATDPEDTELTYIWDFGNGETEETSQPQADVTYDEIGEYSISVEVRDPDGLTGTGQPVSVYAGNAAPLVDIEINGNSTFYFPGTPVSYTVNVNDPDDPTASEDLTGLYVSADYIEGSDMVQADQGHQVMANVNTARTMIETLNCQACHGIDAESIGPSYTAVAEFYEDSSDVTSYLVNKIINGGSGVWGETVMPGHINLSEEDAEMIVEWIQSLNDEETDGNESLPAEGTIDPTLGSQPVPNGMLILTASFTDNGGRNVKPLTGSTSIYLRNNTMSFEQASNLEEYTTMTYDGNFLMMVPDGRGSFSINDIDLTDIGSVSIISGLQEPLSGKISFELRLNSPDGEKIGEAVYEPGGEFQTPQGFLGYNLTFSLSSLVENGKNDLYIVSQREEDAGGTFILSNIQFNAAQ</sequence>